<dbReference type="GO" id="GO:0004674">
    <property type="term" value="F:protein serine/threonine kinase activity"/>
    <property type="evidence" value="ECO:0007669"/>
    <property type="project" value="UniProtKB-EC"/>
</dbReference>
<dbReference type="KEGG" id="kbs:EPA93_05685"/>
<evidence type="ECO:0000256" key="3">
    <source>
        <dbReference type="ARBA" id="ARBA00022741"/>
    </source>
</evidence>
<evidence type="ECO:0000256" key="6">
    <source>
        <dbReference type="PROSITE-ProRule" id="PRU10141"/>
    </source>
</evidence>
<dbReference type="GO" id="GO:0005524">
    <property type="term" value="F:ATP binding"/>
    <property type="evidence" value="ECO:0007669"/>
    <property type="project" value="UniProtKB-UniRule"/>
</dbReference>
<dbReference type="EC" id="2.7.11.1" evidence="1"/>
<evidence type="ECO:0000313" key="9">
    <source>
        <dbReference type="Proteomes" id="UP000290365"/>
    </source>
</evidence>
<dbReference type="InterPro" id="IPR011009">
    <property type="entry name" value="Kinase-like_dom_sf"/>
</dbReference>
<reference evidence="8 9" key="1">
    <citation type="submission" date="2019-01" db="EMBL/GenBank/DDBJ databases">
        <title>Ktedonosporobacter rubrisoli SCAWS-G2.</title>
        <authorList>
            <person name="Huang Y."/>
            <person name="Yan B."/>
        </authorList>
    </citation>
    <scope>NUCLEOTIDE SEQUENCE [LARGE SCALE GENOMIC DNA]</scope>
    <source>
        <strain evidence="8 9">SCAWS-G2</strain>
    </source>
</reference>
<dbReference type="OrthoDB" id="164244at2"/>
<protein>
    <recommendedName>
        <fullName evidence="1">non-specific serine/threonine protein kinase</fullName>
        <ecNumber evidence="1">2.7.11.1</ecNumber>
    </recommendedName>
</protein>
<keyword evidence="3 6" id="KW-0547">Nucleotide-binding</keyword>
<evidence type="ECO:0000256" key="1">
    <source>
        <dbReference type="ARBA" id="ARBA00012513"/>
    </source>
</evidence>
<organism evidence="8 9">
    <name type="scientific">Ktedonosporobacter rubrisoli</name>
    <dbReference type="NCBI Taxonomy" id="2509675"/>
    <lineage>
        <taxon>Bacteria</taxon>
        <taxon>Bacillati</taxon>
        <taxon>Chloroflexota</taxon>
        <taxon>Ktedonobacteria</taxon>
        <taxon>Ktedonobacterales</taxon>
        <taxon>Ktedonosporobacteraceae</taxon>
        <taxon>Ktedonosporobacter</taxon>
    </lineage>
</organism>
<dbReference type="PROSITE" id="PS00107">
    <property type="entry name" value="PROTEIN_KINASE_ATP"/>
    <property type="match status" value="1"/>
</dbReference>
<dbReference type="InterPro" id="IPR017441">
    <property type="entry name" value="Protein_kinase_ATP_BS"/>
</dbReference>
<dbReference type="RefSeq" id="WP_129886119.1">
    <property type="nucleotide sequence ID" value="NZ_CP035758.1"/>
</dbReference>
<evidence type="ECO:0000259" key="7">
    <source>
        <dbReference type="PROSITE" id="PS50011"/>
    </source>
</evidence>
<dbReference type="PANTHER" id="PTHR43289">
    <property type="entry name" value="MITOGEN-ACTIVATED PROTEIN KINASE KINASE KINASE 20-RELATED"/>
    <property type="match status" value="1"/>
</dbReference>
<dbReference type="AlphaFoldDB" id="A0A4V0YYA3"/>
<accession>A0A4V0YYA3</accession>
<dbReference type="Proteomes" id="UP000290365">
    <property type="component" value="Chromosome"/>
</dbReference>
<feature type="domain" description="Protein kinase" evidence="7">
    <location>
        <begin position="11"/>
        <end position="127"/>
    </location>
</feature>
<keyword evidence="5 6" id="KW-0067">ATP-binding</keyword>
<dbReference type="SUPFAM" id="SSF56112">
    <property type="entry name" value="Protein kinase-like (PK-like)"/>
    <property type="match status" value="1"/>
</dbReference>
<sequence length="127" mass="14756">MLLAGTQLGHYRIACLIGRGGMGEVYLVEDTRIKRQVAIKVIHSFVEEMASDKALENDIRLFLREMKIVAALDHPHILPLYDFGEEILQERKLLYMIMPYRPEGSLATWLARRKNSPWSRPRRLPIL</sequence>
<keyword evidence="4" id="KW-0418">Kinase</keyword>
<dbReference type="PROSITE" id="PS50011">
    <property type="entry name" value="PROTEIN_KINASE_DOM"/>
    <property type="match status" value="1"/>
</dbReference>
<keyword evidence="2" id="KW-0808">Transferase</keyword>
<dbReference type="InterPro" id="IPR000719">
    <property type="entry name" value="Prot_kinase_dom"/>
</dbReference>
<dbReference type="Pfam" id="PF00069">
    <property type="entry name" value="Pkinase"/>
    <property type="match status" value="1"/>
</dbReference>
<gene>
    <name evidence="8" type="ORF">EPA93_05685</name>
</gene>
<keyword evidence="9" id="KW-1185">Reference proteome</keyword>
<dbReference type="EMBL" id="CP035758">
    <property type="protein sequence ID" value="QBD75521.1"/>
    <property type="molecule type" value="Genomic_DNA"/>
</dbReference>
<evidence type="ECO:0000256" key="2">
    <source>
        <dbReference type="ARBA" id="ARBA00022679"/>
    </source>
</evidence>
<feature type="binding site" evidence="6">
    <location>
        <position position="40"/>
    </location>
    <ligand>
        <name>ATP</name>
        <dbReference type="ChEBI" id="CHEBI:30616"/>
    </ligand>
</feature>
<evidence type="ECO:0000256" key="4">
    <source>
        <dbReference type="ARBA" id="ARBA00022777"/>
    </source>
</evidence>
<name>A0A4V0YYA3_KTERU</name>
<dbReference type="Gene3D" id="1.10.510.10">
    <property type="entry name" value="Transferase(Phosphotransferase) domain 1"/>
    <property type="match status" value="1"/>
</dbReference>
<evidence type="ECO:0000313" key="8">
    <source>
        <dbReference type="EMBL" id="QBD75521.1"/>
    </source>
</evidence>
<dbReference type="PANTHER" id="PTHR43289:SF6">
    <property type="entry name" value="SERINE_THREONINE-PROTEIN KINASE NEKL-3"/>
    <property type="match status" value="1"/>
</dbReference>
<proteinExistence type="predicted"/>
<evidence type="ECO:0000256" key="5">
    <source>
        <dbReference type="ARBA" id="ARBA00022840"/>
    </source>
</evidence>